<evidence type="ECO:0000256" key="1">
    <source>
        <dbReference type="SAM" id="MobiDB-lite"/>
    </source>
</evidence>
<feature type="region of interest" description="Disordered" evidence="1">
    <location>
        <begin position="54"/>
        <end position="76"/>
    </location>
</feature>
<keyword evidence="3" id="KW-1185">Reference proteome</keyword>
<protein>
    <submittedName>
        <fullName evidence="2">Pol protein</fullName>
    </submittedName>
</protein>
<organism evidence="2 3">
    <name type="scientific">Phytophthora palmivora</name>
    <dbReference type="NCBI Taxonomy" id="4796"/>
    <lineage>
        <taxon>Eukaryota</taxon>
        <taxon>Sar</taxon>
        <taxon>Stramenopiles</taxon>
        <taxon>Oomycota</taxon>
        <taxon>Peronosporomycetes</taxon>
        <taxon>Peronosporales</taxon>
        <taxon>Peronosporaceae</taxon>
        <taxon>Phytophthora</taxon>
    </lineage>
</organism>
<gene>
    <name evidence="2" type="ORF">PHPALM_3058</name>
</gene>
<accession>A0A2P4YND6</accession>
<sequence length="76" mass="8659">MVEFALNSAEHASTGFTPFNLNIPRRHPHVPPYHTERHQYLLASGEEVRKAISSQFSDIEPESLKDRRQADIDQSG</sequence>
<evidence type="ECO:0000313" key="2">
    <source>
        <dbReference type="EMBL" id="POM79317.1"/>
    </source>
</evidence>
<dbReference type="AlphaFoldDB" id="A0A2P4YND6"/>
<name>A0A2P4YND6_9STRA</name>
<feature type="compositionally biased region" description="Basic and acidic residues" evidence="1">
    <location>
        <begin position="62"/>
        <end position="76"/>
    </location>
</feature>
<reference evidence="2 3" key="1">
    <citation type="journal article" date="2017" name="Genome Biol. Evol.">
        <title>Phytophthora megakarya and P. palmivora, closely related causal agents of cacao black pod rot, underwent increases in genome sizes and gene numbers by different mechanisms.</title>
        <authorList>
            <person name="Ali S.S."/>
            <person name="Shao J."/>
            <person name="Lary D.J."/>
            <person name="Kronmiller B."/>
            <person name="Shen D."/>
            <person name="Strem M.D."/>
            <person name="Amoako-Attah I."/>
            <person name="Akrofi A.Y."/>
            <person name="Begoude B.A."/>
            <person name="Ten Hoopen G.M."/>
            <person name="Coulibaly K."/>
            <person name="Kebe B.I."/>
            <person name="Melnick R.L."/>
            <person name="Guiltinan M.J."/>
            <person name="Tyler B.M."/>
            <person name="Meinhardt L.W."/>
            <person name="Bailey B.A."/>
        </authorList>
    </citation>
    <scope>NUCLEOTIDE SEQUENCE [LARGE SCALE GENOMIC DNA]</scope>
    <source>
        <strain evidence="3">sbr112.9</strain>
    </source>
</reference>
<dbReference type="EMBL" id="NCKW01001814">
    <property type="protein sequence ID" value="POM79317.1"/>
    <property type="molecule type" value="Genomic_DNA"/>
</dbReference>
<proteinExistence type="predicted"/>
<comment type="caution">
    <text evidence="2">The sequence shown here is derived from an EMBL/GenBank/DDBJ whole genome shotgun (WGS) entry which is preliminary data.</text>
</comment>
<dbReference type="Proteomes" id="UP000237271">
    <property type="component" value="Unassembled WGS sequence"/>
</dbReference>
<evidence type="ECO:0000313" key="3">
    <source>
        <dbReference type="Proteomes" id="UP000237271"/>
    </source>
</evidence>